<accession>F8PHT8</accession>
<dbReference type="OrthoDB" id="2246127at2759"/>
<dbReference type="EMBL" id="GL945474">
    <property type="protein sequence ID" value="EGO04567.1"/>
    <property type="molecule type" value="Genomic_DNA"/>
</dbReference>
<dbReference type="AlphaFoldDB" id="F8PHT8"/>
<protein>
    <submittedName>
        <fullName evidence="2">Uncharacterized protein</fullName>
    </submittedName>
</protein>
<feature type="region of interest" description="Disordered" evidence="1">
    <location>
        <begin position="104"/>
        <end position="124"/>
    </location>
</feature>
<dbReference type="HOGENOM" id="CLU_361747_0_0_1"/>
<evidence type="ECO:0000256" key="1">
    <source>
        <dbReference type="SAM" id="MobiDB-lite"/>
    </source>
</evidence>
<evidence type="ECO:0000313" key="3">
    <source>
        <dbReference type="Proteomes" id="UP000008063"/>
    </source>
</evidence>
<sequence length="773" mass="87188">MVFSLHPKPDFQLNWQNNTWACLRCPDAPQNQPLFNALRHEFSRKHKNEVISYATELHAAHMAAVRDKNEHQGAFNSLAQGNSGLDAFLEAAGLFVPQQQSLNCTTRPSDHRHPTFSASAHLPTPMDVEYNGPDYAEVDSDNNEGDVERSDKDELYGNISDELEVILWLLQQNGVSGTSLLAQTKKMGWDLDDMCSVEIKQHMGCLGHTYYMIRPESLVKLNFSNPMTRSVLKVYPEDSGTVSNEICQAHQWLYELDSNLTTPMYRIGSQDFYIHEPALLNDNTICFWPPNLLGQVQQWTQPLSNPWRTKAGGAQVVAYPVFIYCDDTSGNQSKKWNEHNSFLMSAAGLPREHLHREYNLHFLYTSNAAPSLEMLEGVVNEILACQDTGIWAYDCVFKEVVLVIISVLALLGDNPMHSEFACHAGLQSKFFCRCCWVKGKDDNDMEDEDGNHPQKETIPGMVDRIKQFIKGGKARDPAETKQTSRGMFQNVVNMAPQKDNQLLQASTGVKDTVLQHFFAKLDKVLWRIQDLNPHSDTPIKILHVILLGFLKYFWRDAVGRLSDDQKQILKVRLSSLDVSGLDPSILRLWGHTLVQYAGLLVGRDFYLISQVAVFVLYDLLDEKILNAWAALCVLAPLVWQPDIDDKNSYFCFGPATLFATEVQESFNSIICGWSVNSNQQAPSQDIARCAAGLLCLRHFVSGGYFKVKHEEFVGDENWEWSCAGPSALALVTSPPLISWKLGLVVPPHMLPAYKMHVKYGYCPEQACHPLDKD</sequence>
<keyword evidence="3" id="KW-1185">Reference proteome</keyword>
<dbReference type="STRING" id="936435.F8PHT8"/>
<reference evidence="3" key="1">
    <citation type="journal article" date="2011" name="Science">
        <title>The plant cell wall-decomposing machinery underlies the functional diversity of forest fungi.</title>
        <authorList>
            <person name="Eastwood D.C."/>
            <person name="Floudas D."/>
            <person name="Binder M."/>
            <person name="Majcherczyk A."/>
            <person name="Schneider P."/>
            <person name="Aerts A."/>
            <person name="Asiegbu F.O."/>
            <person name="Baker S.E."/>
            <person name="Barry K."/>
            <person name="Bendiksby M."/>
            <person name="Blumentritt M."/>
            <person name="Coutinho P.M."/>
            <person name="Cullen D."/>
            <person name="de Vries R.P."/>
            <person name="Gathman A."/>
            <person name="Goodell B."/>
            <person name="Henrissat B."/>
            <person name="Ihrmark K."/>
            <person name="Kauserud H."/>
            <person name="Kohler A."/>
            <person name="LaButti K."/>
            <person name="Lapidus A."/>
            <person name="Lavin J.L."/>
            <person name="Lee Y.-H."/>
            <person name="Lindquist E."/>
            <person name="Lilly W."/>
            <person name="Lucas S."/>
            <person name="Morin E."/>
            <person name="Murat C."/>
            <person name="Oguiza J.A."/>
            <person name="Park J."/>
            <person name="Pisabarro A.G."/>
            <person name="Riley R."/>
            <person name="Rosling A."/>
            <person name="Salamov A."/>
            <person name="Schmidt O."/>
            <person name="Schmutz J."/>
            <person name="Skrede I."/>
            <person name="Stenlid J."/>
            <person name="Wiebenga A."/>
            <person name="Xie X."/>
            <person name="Kuees U."/>
            <person name="Hibbett D.S."/>
            <person name="Hoffmeister D."/>
            <person name="Hoegberg N."/>
            <person name="Martin F."/>
            <person name="Grigoriev I.V."/>
            <person name="Watkinson S.C."/>
        </authorList>
    </citation>
    <scope>NUCLEOTIDE SEQUENCE [LARGE SCALE GENOMIC DNA]</scope>
    <source>
        <strain evidence="3">strain S7.3</strain>
    </source>
</reference>
<name>F8PHT8_SERL3</name>
<gene>
    <name evidence="2" type="ORF">SERLA73DRAFT_149024</name>
</gene>
<dbReference type="Proteomes" id="UP000008063">
    <property type="component" value="Unassembled WGS sequence"/>
</dbReference>
<proteinExistence type="predicted"/>
<evidence type="ECO:0000313" key="2">
    <source>
        <dbReference type="EMBL" id="EGO04567.1"/>
    </source>
</evidence>
<dbReference type="eggNOG" id="ENOG502SBYH">
    <property type="taxonomic scope" value="Eukaryota"/>
</dbReference>
<dbReference type="InParanoid" id="F8PHT8"/>
<dbReference type="PANTHER" id="PTHR31912">
    <property type="entry name" value="IP13529P"/>
    <property type="match status" value="1"/>
</dbReference>
<dbReference type="PANTHER" id="PTHR31912:SF34">
    <property type="entry name" value="NOTOCHORD-RELATED PROTEIN"/>
    <property type="match status" value="1"/>
</dbReference>
<organism evidence="3">
    <name type="scientific">Serpula lacrymans var. lacrymans (strain S7.3)</name>
    <name type="common">Dry rot fungus</name>
    <dbReference type="NCBI Taxonomy" id="936435"/>
    <lineage>
        <taxon>Eukaryota</taxon>
        <taxon>Fungi</taxon>
        <taxon>Dikarya</taxon>
        <taxon>Basidiomycota</taxon>
        <taxon>Agaricomycotina</taxon>
        <taxon>Agaricomycetes</taxon>
        <taxon>Agaricomycetidae</taxon>
        <taxon>Boletales</taxon>
        <taxon>Coniophorineae</taxon>
        <taxon>Serpulaceae</taxon>
        <taxon>Serpula</taxon>
    </lineage>
</organism>